<gene>
    <name evidence="2" type="ORF">LITE_LOCUS14719</name>
</gene>
<evidence type="ECO:0000313" key="2">
    <source>
        <dbReference type="EMBL" id="CAI0410325.1"/>
    </source>
</evidence>
<dbReference type="InterPro" id="IPR026960">
    <property type="entry name" value="RVT-Znf"/>
</dbReference>
<reference evidence="2" key="1">
    <citation type="submission" date="2022-08" db="EMBL/GenBank/DDBJ databases">
        <authorList>
            <person name="Gutierrez-Valencia J."/>
        </authorList>
    </citation>
    <scope>NUCLEOTIDE SEQUENCE</scope>
</reference>
<accession>A0AAV0JMT3</accession>
<proteinExistence type="predicted"/>
<dbReference type="Proteomes" id="UP001154282">
    <property type="component" value="Unassembled WGS sequence"/>
</dbReference>
<feature type="non-terminal residue" evidence="2">
    <location>
        <position position="48"/>
    </location>
</feature>
<dbReference type="AlphaFoldDB" id="A0AAV0JMT3"/>
<keyword evidence="3" id="KW-1185">Reference proteome</keyword>
<sequence>MILNRALPTAEALIERKVQVHPRCPVCWGDSESLEHLFLYCPVARALW</sequence>
<comment type="caution">
    <text evidence="2">The sequence shown here is derived from an EMBL/GenBank/DDBJ whole genome shotgun (WGS) entry which is preliminary data.</text>
</comment>
<protein>
    <recommendedName>
        <fullName evidence="1">Reverse transcriptase zinc-binding domain-containing protein</fullName>
    </recommendedName>
</protein>
<evidence type="ECO:0000313" key="3">
    <source>
        <dbReference type="Proteomes" id="UP001154282"/>
    </source>
</evidence>
<name>A0AAV0JMT3_9ROSI</name>
<feature type="domain" description="Reverse transcriptase zinc-binding" evidence="1">
    <location>
        <begin position="2"/>
        <end position="48"/>
    </location>
</feature>
<dbReference type="EMBL" id="CAMGYJ010000005">
    <property type="protein sequence ID" value="CAI0410325.1"/>
    <property type="molecule type" value="Genomic_DNA"/>
</dbReference>
<evidence type="ECO:0000259" key="1">
    <source>
        <dbReference type="Pfam" id="PF13966"/>
    </source>
</evidence>
<organism evidence="2 3">
    <name type="scientific">Linum tenue</name>
    <dbReference type="NCBI Taxonomy" id="586396"/>
    <lineage>
        <taxon>Eukaryota</taxon>
        <taxon>Viridiplantae</taxon>
        <taxon>Streptophyta</taxon>
        <taxon>Embryophyta</taxon>
        <taxon>Tracheophyta</taxon>
        <taxon>Spermatophyta</taxon>
        <taxon>Magnoliopsida</taxon>
        <taxon>eudicotyledons</taxon>
        <taxon>Gunneridae</taxon>
        <taxon>Pentapetalae</taxon>
        <taxon>rosids</taxon>
        <taxon>fabids</taxon>
        <taxon>Malpighiales</taxon>
        <taxon>Linaceae</taxon>
        <taxon>Linum</taxon>
    </lineage>
</organism>
<dbReference type="Pfam" id="PF13966">
    <property type="entry name" value="zf-RVT"/>
    <property type="match status" value="1"/>
</dbReference>